<dbReference type="NCBIfam" id="TIGR00095">
    <property type="entry name" value="16S rRNA (guanine(966)-N(2))-methyltransferase RsmD"/>
    <property type="match status" value="1"/>
</dbReference>
<dbReference type="InterPro" id="IPR029063">
    <property type="entry name" value="SAM-dependent_MTases_sf"/>
</dbReference>
<sequence length="181" mass="20694">MLRIISGIYRNGKLEQPDLKITRPTTDKVREAIFSSLHFKLPGKIALDLFAGSGALAIEALSRGAIQVDAIEKHREAYKILNTNLNNLKIENLQTYHNDAIQFLNNIKKQYDFIFIDAPYQEYNLVNQALDLIIKNKLLQEEGEIILETDNLTKISLPSNLIIYKEKKYGKIFVAYLVKAN</sequence>
<dbReference type="EMBL" id="LR214972">
    <property type="protein sequence ID" value="VEU62455.1"/>
    <property type="molecule type" value="Genomic_DNA"/>
</dbReference>
<evidence type="ECO:0000313" key="3">
    <source>
        <dbReference type="EMBL" id="VEU62455.1"/>
    </source>
</evidence>
<evidence type="ECO:0000256" key="2">
    <source>
        <dbReference type="ARBA" id="ARBA00022679"/>
    </source>
</evidence>
<proteinExistence type="predicted"/>
<keyword evidence="4" id="KW-1185">Reference proteome</keyword>
<dbReference type="Proteomes" id="UP000289952">
    <property type="component" value="Chromosome"/>
</dbReference>
<reference evidence="3 4" key="1">
    <citation type="submission" date="2019-01" db="EMBL/GenBank/DDBJ databases">
        <authorList>
            <consortium name="Pathogen Informatics"/>
        </authorList>
    </citation>
    <scope>NUCLEOTIDE SEQUENCE [LARGE SCALE GENOMIC DNA]</scope>
    <source>
        <strain evidence="3 4">NCTC10118</strain>
    </source>
</reference>
<dbReference type="Gene3D" id="3.40.50.150">
    <property type="entry name" value="Vaccinia Virus protein VP39"/>
    <property type="match status" value="1"/>
</dbReference>
<dbReference type="OrthoDB" id="9803017at2"/>
<dbReference type="PANTHER" id="PTHR43542">
    <property type="entry name" value="METHYLTRANSFERASE"/>
    <property type="match status" value="1"/>
</dbReference>
<dbReference type="PIRSF" id="PIRSF004553">
    <property type="entry name" value="CHP00095"/>
    <property type="match status" value="1"/>
</dbReference>
<evidence type="ECO:0000313" key="4">
    <source>
        <dbReference type="Proteomes" id="UP000289952"/>
    </source>
</evidence>
<keyword evidence="2 3" id="KW-0808">Transferase</keyword>
<dbReference type="RefSeq" id="WP_129620834.1">
    <property type="nucleotide sequence ID" value="NZ_LR214972.1"/>
</dbReference>
<dbReference type="EC" id="2.1.1.171" evidence="3"/>
<dbReference type="CDD" id="cd02440">
    <property type="entry name" value="AdoMet_MTases"/>
    <property type="match status" value="1"/>
</dbReference>
<protein>
    <submittedName>
        <fullName evidence="3">Methyltransferase</fullName>
        <ecNumber evidence="3">2.1.1.-</ecNumber>
        <ecNumber evidence="3">2.1.1.171</ecNumber>
    </submittedName>
</protein>
<dbReference type="InterPro" id="IPR004398">
    <property type="entry name" value="RNA_MeTrfase_RsmD"/>
</dbReference>
<dbReference type="GO" id="GO:0052913">
    <property type="term" value="F:16S rRNA (guanine(966)-N(2))-methyltransferase activity"/>
    <property type="evidence" value="ECO:0007669"/>
    <property type="project" value="UniProtKB-EC"/>
</dbReference>
<gene>
    <name evidence="3" type="primary">MCYN0472</name>
    <name evidence="3" type="ORF">NCTC10118_00020</name>
</gene>
<evidence type="ECO:0000256" key="1">
    <source>
        <dbReference type="ARBA" id="ARBA00022603"/>
    </source>
</evidence>
<organism evidence="3 4">
    <name type="scientific">Mycoplasmopsis bovirhinis</name>
    <dbReference type="NCBI Taxonomy" id="29553"/>
    <lineage>
        <taxon>Bacteria</taxon>
        <taxon>Bacillati</taxon>
        <taxon>Mycoplasmatota</taxon>
        <taxon>Mycoplasmoidales</taxon>
        <taxon>Metamycoplasmataceae</taxon>
        <taxon>Mycoplasmopsis</taxon>
    </lineage>
</organism>
<dbReference type="AlphaFoldDB" id="A0A449ACF2"/>
<keyword evidence="1 3" id="KW-0489">Methyltransferase</keyword>
<dbReference type="PANTHER" id="PTHR43542:SF1">
    <property type="entry name" value="METHYLTRANSFERASE"/>
    <property type="match status" value="1"/>
</dbReference>
<dbReference type="EC" id="2.1.1.-" evidence="3"/>
<name>A0A449ACF2_9BACT</name>
<dbReference type="SUPFAM" id="SSF53335">
    <property type="entry name" value="S-adenosyl-L-methionine-dependent methyltransferases"/>
    <property type="match status" value="1"/>
</dbReference>
<dbReference type="Pfam" id="PF03602">
    <property type="entry name" value="Cons_hypoth95"/>
    <property type="match status" value="1"/>
</dbReference>
<accession>A0A449ACF2</accession>